<dbReference type="SUPFAM" id="SSF48179">
    <property type="entry name" value="6-phosphogluconate dehydrogenase C-terminal domain-like"/>
    <property type="match status" value="1"/>
</dbReference>
<reference evidence="6 7" key="1">
    <citation type="submission" date="2021-03" db="EMBL/GenBank/DDBJ databases">
        <title>Genomic Encyclopedia of Type Strains, Phase IV (KMG-IV): sequencing the most valuable type-strain genomes for metagenomic binning, comparative biology and taxonomic classification.</title>
        <authorList>
            <person name="Goeker M."/>
        </authorList>
    </citation>
    <scope>NUCLEOTIDE SEQUENCE [LARGE SCALE GENOMIC DNA]</scope>
    <source>
        <strain evidence="6 7">DSM 6139</strain>
    </source>
</reference>
<dbReference type="Proteomes" id="UP001519271">
    <property type="component" value="Unassembled WGS sequence"/>
</dbReference>
<dbReference type="InterPro" id="IPR013328">
    <property type="entry name" value="6PGD_dom2"/>
</dbReference>
<dbReference type="EMBL" id="JAGGKC010000007">
    <property type="protein sequence ID" value="MBP1918620.1"/>
    <property type="molecule type" value="Genomic_DNA"/>
</dbReference>
<evidence type="ECO:0000313" key="6">
    <source>
        <dbReference type="EMBL" id="MBP1918620.1"/>
    </source>
</evidence>
<protein>
    <submittedName>
        <fullName evidence="6">2-hydroxy-3-oxopropionate reductase</fullName>
        <ecNumber evidence="6">1.1.1.60</ecNumber>
    </submittedName>
</protein>
<gene>
    <name evidence="6" type="ORF">J2Z34_001097</name>
</gene>
<proteinExistence type="inferred from homology"/>
<keyword evidence="2 6" id="KW-0560">Oxidoreductase</keyword>
<dbReference type="Pfam" id="PF03446">
    <property type="entry name" value="NAD_binding_2"/>
    <property type="match status" value="1"/>
</dbReference>
<accession>A0ABS4G2P1</accession>
<feature type="domain" description="6-phosphogluconate dehydrogenase NADP-binding" evidence="4">
    <location>
        <begin position="3"/>
        <end position="163"/>
    </location>
</feature>
<evidence type="ECO:0000259" key="5">
    <source>
        <dbReference type="Pfam" id="PF14833"/>
    </source>
</evidence>
<dbReference type="InterPro" id="IPR036291">
    <property type="entry name" value="NAD(P)-bd_dom_sf"/>
</dbReference>
<organism evidence="6 7">
    <name type="scientific">Youngiibacter multivorans</name>
    <dbReference type="NCBI Taxonomy" id="937251"/>
    <lineage>
        <taxon>Bacteria</taxon>
        <taxon>Bacillati</taxon>
        <taxon>Bacillota</taxon>
        <taxon>Clostridia</taxon>
        <taxon>Eubacteriales</taxon>
        <taxon>Clostridiaceae</taxon>
        <taxon>Youngiibacter</taxon>
    </lineage>
</organism>
<dbReference type="PANTHER" id="PTHR43060">
    <property type="entry name" value="3-HYDROXYISOBUTYRATE DEHYDROGENASE-LIKE 1, MITOCHONDRIAL-RELATED"/>
    <property type="match status" value="1"/>
</dbReference>
<dbReference type="InterPro" id="IPR008927">
    <property type="entry name" value="6-PGluconate_DH-like_C_sf"/>
</dbReference>
<dbReference type="NCBIfam" id="TIGR01505">
    <property type="entry name" value="tartro_sem_red"/>
    <property type="match status" value="1"/>
</dbReference>
<dbReference type="PANTHER" id="PTHR43060:SF3">
    <property type="entry name" value="2-HYDROXY-3-OXOPROPIONATE REDUCTASE"/>
    <property type="match status" value="1"/>
</dbReference>
<dbReference type="InterPro" id="IPR015815">
    <property type="entry name" value="HIBADH-related"/>
</dbReference>
<dbReference type="Gene3D" id="1.10.1040.10">
    <property type="entry name" value="N-(1-d-carboxylethyl)-l-norvaline Dehydrogenase, domain 2"/>
    <property type="match status" value="1"/>
</dbReference>
<comment type="caution">
    <text evidence="6">The sequence shown here is derived from an EMBL/GenBank/DDBJ whole genome shotgun (WGS) entry which is preliminary data.</text>
</comment>
<keyword evidence="7" id="KW-1185">Reference proteome</keyword>
<evidence type="ECO:0000256" key="1">
    <source>
        <dbReference type="ARBA" id="ARBA00009080"/>
    </source>
</evidence>
<dbReference type="SUPFAM" id="SSF51735">
    <property type="entry name" value="NAD(P)-binding Rossmann-fold domains"/>
    <property type="match status" value="1"/>
</dbReference>
<evidence type="ECO:0000256" key="3">
    <source>
        <dbReference type="ARBA" id="ARBA00023027"/>
    </source>
</evidence>
<dbReference type="NCBIfam" id="NF008592">
    <property type="entry name" value="PRK11559.1"/>
    <property type="match status" value="1"/>
</dbReference>
<dbReference type="RefSeq" id="WP_209458849.1">
    <property type="nucleotide sequence ID" value="NZ_JAGGKC010000007.1"/>
</dbReference>
<sequence>MKKVGFIGIGIMGEPMCRNTMKAGFETVVYNHHDNERVQRLVSEGAVQAFSPKEVAGLCDVVITMLPDSPQVEEVALGTNGIVEGGRVGLVVIDMSSISPVATKRIAAKLREKGIDMMDAPVSGGEPGAVAGTLAIMVGGEQDVFDSCYDILKSMGSTVTLVGSVGAGHTTKLANNMIVALNIAAVSEAIAFCVKSGVDPEKVHQAIRAGSAGSSVLDAKLPKMVSGDFTPGFKMSLHIKDLKNALDAGHEIGSPMPFTAEIMEIMQSLKADGHDNTDHSAIVKYFEYMSKVSVAKSK</sequence>
<keyword evidence="3" id="KW-0520">NAD</keyword>
<dbReference type="Gene3D" id="3.40.50.720">
    <property type="entry name" value="NAD(P)-binding Rossmann-like Domain"/>
    <property type="match status" value="1"/>
</dbReference>
<feature type="domain" description="3-hydroxyisobutyrate dehydrogenase-like NAD-binding" evidence="5">
    <location>
        <begin position="166"/>
        <end position="285"/>
    </location>
</feature>
<comment type="similarity">
    <text evidence="1">Belongs to the HIBADH-related family.</text>
</comment>
<dbReference type="Pfam" id="PF14833">
    <property type="entry name" value="NAD_binding_11"/>
    <property type="match status" value="1"/>
</dbReference>
<evidence type="ECO:0000259" key="4">
    <source>
        <dbReference type="Pfam" id="PF03446"/>
    </source>
</evidence>
<dbReference type="EC" id="1.1.1.60" evidence="6"/>
<name>A0ABS4G2P1_9CLOT</name>
<dbReference type="PIRSF" id="PIRSF000103">
    <property type="entry name" value="HIBADH"/>
    <property type="match status" value="1"/>
</dbReference>
<dbReference type="InterPro" id="IPR029154">
    <property type="entry name" value="HIBADH-like_NADP-bd"/>
</dbReference>
<dbReference type="GO" id="GO:0008679">
    <property type="term" value="F:2-hydroxy-3-oxopropionate reductase activity"/>
    <property type="evidence" value="ECO:0007669"/>
    <property type="project" value="UniProtKB-EC"/>
</dbReference>
<evidence type="ECO:0000313" key="7">
    <source>
        <dbReference type="Proteomes" id="UP001519271"/>
    </source>
</evidence>
<dbReference type="InterPro" id="IPR006115">
    <property type="entry name" value="6PGDH_NADP-bd"/>
</dbReference>
<dbReference type="InterPro" id="IPR006398">
    <property type="entry name" value="Tartro_sem_red"/>
</dbReference>
<evidence type="ECO:0000256" key="2">
    <source>
        <dbReference type="ARBA" id="ARBA00023002"/>
    </source>
</evidence>